<gene>
    <name evidence="3" type="ORF">JI741_28970</name>
</gene>
<reference evidence="3 4" key="1">
    <citation type="submission" date="2021-01" db="EMBL/GenBank/DDBJ databases">
        <title>Chryseolinea sp. Jin1 Genome sequencing and assembly.</title>
        <authorList>
            <person name="Kim I."/>
        </authorList>
    </citation>
    <scope>NUCLEOTIDE SEQUENCE [LARGE SCALE GENOMIC DNA]</scope>
    <source>
        <strain evidence="3 4">Jin1</strain>
    </source>
</reference>
<evidence type="ECO:0000259" key="1">
    <source>
        <dbReference type="Pfam" id="PF17128"/>
    </source>
</evidence>
<dbReference type="Pfam" id="PF17128">
    <property type="entry name" value="DUF5107"/>
    <property type="match status" value="1"/>
</dbReference>
<dbReference type="SMART" id="SM00028">
    <property type="entry name" value="TPR"/>
    <property type="match status" value="4"/>
</dbReference>
<dbReference type="PANTHER" id="PTHR12558:SF13">
    <property type="entry name" value="CELL DIVISION CYCLE PROTEIN 27 HOMOLOG"/>
    <property type="match status" value="1"/>
</dbReference>
<dbReference type="InterPro" id="IPR011990">
    <property type="entry name" value="TPR-like_helical_dom_sf"/>
</dbReference>
<dbReference type="InterPro" id="IPR056835">
    <property type="entry name" value="ARM_TT21_5th"/>
</dbReference>
<dbReference type="Pfam" id="PF25064">
    <property type="entry name" value="ARM_TT21_5th"/>
    <property type="match status" value="1"/>
</dbReference>
<sequence length="1087" mass="122746">MNRHLTQNGHPRYQFTVFRERQHFILYFLAHLRHLGKQTADHFTSILSLHTRRSILLLHGLLLLAFAANAQQATVTETEMELLTYAFSEPNPVPILTERNNRIYPYHTFDGYATEAKKQKWNVVKLENEFIEVYILPQAGGKVWGAIEKSTGKEFIYRNEVMKFRNIAMRGPWTSGGIEFNFGYIGHSPATSTPVDYTTQKNADGSVSCFVGNIDLPSRTQWRVEIRLPKDKAFFETHATWSNPTPLPQSYYNWMTGAAVVSDDLEFFYPGNQELGHDGANGPWPVDPAGRDISKYVNSNFGSHRSSHIVGEYTDFMGGYYHKSNFGFGHWALYNDMPGHKLWLWALSRNGGIWEDLLTDSDGQYMEFQAGRMFNQFQASSLRTPITQVPFAPNLTDRWSELWFPVKTIGGLSDVSPSGVLHVTRDKSTLTIGINALSNAQAKLVVLSGGKTIHTETKALKPMEVFQTTVTLPADAPFDVLVEGMDLRYSSENKNLIKRPFASTFKADPTSAAYLYYEGMEEKESRNYSGAKTSFLKCLAKDPQYIDALAALTELHYRSHRYDSALHYATLGLQLDAYDPSINYFAGVSYRAQGDLLNALETFGWAARSPEYRSAALAQMAAIEVQRNDLTLAEKYAQQSLDFNRYNFSALSVLSAVYRIKGQAAEAGKIVDTMLSFDPLNHLAAFEGYLLQETPARYDAFAASIKNEFPYQTFLEIAIHYNSLGRTADALRVLEKSPAHSLVHLWQAYLKKDTGALAGIAAESAAFVFPFRSETVDVLLWAKEQHAHWKFTYYLALNYWGIQRDKDAIALFQSCGQQPDFAPFYASRAFLLKRTNSAQAKADLERAQQLAPTDWRNWAALIEHYEQTHDYPKMLSLSLDATKKFKGNSSLGLSYAKALLHTGNYANSVKVLEGMIILPFEGSSDGKTVYEQAYMLWALELMDKKKFADAIVKIEKSKAWPESLGVGKPYDADTRMQDYAKAYCLKKLNKLAEAEALLKAVLDYSQQQPLEPNFNNILPLWIFTQRHDAAAADAWKEKLAAYGSQRPPHRWVVASATNDTSARDTLAKSLESNPYFTIIQKLQHLVF</sequence>
<accession>A0ABS1L194</accession>
<proteinExistence type="predicted"/>
<name>A0ABS1L194_9BACT</name>
<evidence type="ECO:0000259" key="2">
    <source>
        <dbReference type="Pfam" id="PF25064"/>
    </source>
</evidence>
<dbReference type="SUPFAM" id="SSF48452">
    <property type="entry name" value="TPR-like"/>
    <property type="match status" value="2"/>
</dbReference>
<dbReference type="EMBL" id="JAERRB010000015">
    <property type="protein sequence ID" value="MBL0745298.1"/>
    <property type="molecule type" value="Genomic_DNA"/>
</dbReference>
<dbReference type="Gene3D" id="1.25.40.10">
    <property type="entry name" value="Tetratricopeptide repeat domain"/>
    <property type="match status" value="3"/>
</dbReference>
<dbReference type="InterPro" id="IPR019734">
    <property type="entry name" value="TPR_rpt"/>
</dbReference>
<evidence type="ECO:0000313" key="3">
    <source>
        <dbReference type="EMBL" id="MBL0745298.1"/>
    </source>
</evidence>
<dbReference type="InterPro" id="IPR033396">
    <property type="entry name" value="DUF5107"/>
</dbReference>
<evidence type="ECO:0000313" key="4">
    <source>
        <dbReference type="Proteomes" id="UP000613030"/>
    </source>
</evidence>
<comment type="caution">
    <text evidence="3">The sequence shown here is derived from an EMBL/GenBank/DDBJ whole genome shotgun (WGS) entry which is preliminary data.</text>
</comment>
<feature type="domain" description="Tetratricopeptide repeat protein 21A/21B fifth ARM repeats" evidence="2">
    <location>
        <begin position="526"/>
        <end position="623"/>
    </location>
</feature>
<organism evidence="3 4">
    <name type="scientific">Chryseolinea lacunae</name>
    <dbReference type="NCBI Taxonomy" id="2801331"/>
    <lineage>
        <taxon>Bacteria</taxon>
        <taxon>Pseudomonadati</taxon>
        <taxon>Bacteroidota</taxon>
        <taxon>Cytophagia</taxon>
        <taxon>Cytophagales</taxon>
        <taxon>Fulvivirgaceae</taxon>
        <taxon>Chryseolinea</taxon>
    </lineage>
</organism>
<dbReference type="Proteomes" id="UP000613030">
    <property type="component" value="Unassembled WGS sequence"/>
</dbReference>
<dbReference type="RefSeq" id="WP_202015660.1">
    <property type="nucleotide sequence ID" value="NZ_JAERRB010000015.1"/>
</dbReference>
<feature type="domain" description="DUF5107" evidence="1">
    <location>
        <begin position="101"/>
        <end position="406"/>
    </location>
</feature>
<protein>
    <submittedName>
        <fullName evidence="3">DUF5107 domain-containing protein</fullName>
    </submittedName>
</protein>
<keyword evidence="4" id="KW-1185">Reference proteome</keyword>
<dbReference type="PANTHER" id="PTHR12558">
    <property type="entry name" value="CELL DIVISION CYCLE 16,23,27"/>
    <property type="match status" value="1"/>
</dbReference>